<evidence type="ECO:0000256" key="13">
    <source>
        <dbReference type="RuleBase" id="RU003661"/>
    </source>
</evidence>
<evidence type="ECO:0000256" key="8">
    <source>
        <dbReference type="ARBA" id="ARBA00022990"/>
    </source>
</evidence>
<accession>F2YKJ2</accession>
<keyword evidence="10 13" id="KW-0496">Mitochondrion</keyword>
<evidence type="ECO:0000313" key="15">
    <source>
        <dbReference type="EMBL" id="ADI32810.1"/>
    </source>
</evidence>
<evidence type="ECO:0000313" key="16">
    <source>
        <dbReference type="EMBL" id="ADZ37129.1"/>
    </source>
</evidence>
<geneLocation type="mitochondrion" evidence="16"/>
<keyword evidence="6 13" id="KW-0375">Hydrogen ion transport</keyword>
<comment type="subcellular location">
    <subcellularLocation>
        <location evidence="1 13">Mitochondrion membrane</location>
        <topology evidence="1 13">Single-pass membrane protein</topology>
    </subcellularLocation>
</comment>
<dbReference type="PANTHER" id="PTHR13722:SF0">
    <property type="entry name" value="ATP SYNTHASE PROTEIN 8"/>
    <property type="match status" value="1"/>
</dbReference>
<evidence type="ECO:0000256" key="7">
    <source>
        <dbReference type="ARBA" id="ARBA00022989"/>
    </source>
</evidence>
<evidence type="ECO:0000256" key="9">
    <source>
        <dbReference type="ARBA" id="ARBA00023065"/>
    </source>
</evidence>
<dbReference type="GO" id="GO:0015986">
    <property type="term" value="P:proton motive force-driven ATP synthesis"/>
    <property type="evidence" value="ECO:0007669"/>
    <property type="project" value="InterPro"/>
</dbReference>
<organism evidence="16">
    <name type="scientific">Rhinopithecus avunculus</name>
    <name type="common">Tonkin snub-nosed monkey</name>
    <name type="synonym">Pygathrix avunculus</name>
    <dbReference type="NCBI Taxonomy" id="66062"/>
    <lineage>
        <taxon>Eukaryota</taxon>
        <taxon>Metazoa</taxon>
        <taxon>Chordata</taxon>
        <taxon>Craniata</taxon>
        <taxon>Vertebrata</taxon>
        <taxon>Euteleostomi</taxon>
        <taxon>Mammalia</taxon>
        <taxon>Eutheria</taxon>
        <taxon>Euarchontoglires</taxon>
        <taxon>Primates</taxon>
        <taxon>Haplorrhini</taxon>
        <taxon>Catarrhini</taxon>
        <taxon>Cercopithecidae</taxon>
        <taxon>Colobinae</taxon>
        <taxon>Rhinopithecus</taxon>
    </lineage>
</organism>
<evidence type="ECO:0000256" key="14">
    <source>
        <dbReference type="SAM" id="Phobius"/>
    </source>
</evidence>
<sequence>MPQLNTSTWFITIMAMLPALYLIMQLKLLNTNYHFSPSQKEVSNMRVFNSPWQLKWTKIYLPLSQPQRF</sequence>
<evidence type="ECO:0000256" key="12">
    <source>
        <dbReference type="ARBA" id="ARBA00023310"/>
    </source>
</evidence>
<proteinExistence type="inferred from homology"/>
<evidence type="ECO:0000256" key="5">
    <source>
        <dbReference type="ARBA" id="ARBA00022692"/>
    </source>
</evidence>
<name>F2YKJ2_RHIAV</name>
<dbReference type="AlphaFoldDB" id="F2YKJ2"/>
<dbReference type="EMBL" id="HM125578">
    <property type="protein sequence ID" value="ADI32810.1"/>
    <property type="molecule type" value="Genomic_DNA"/>
</dbReference>
<keyword evidence="5 13" id="KW-0812">Transmembrane</keyword>
<dbReference type="GO" id="GO:0045259">
    <property type="term" value="C:proton-transporting ATP synthase complex"/>
    <property type="evidence" value="ECO:0007669"/>
    <property type="project" value="UniProtKB-KW"/>
</dbReference>
<keyword evidence="4 13" id="KW-0138">CF(0)</keyword>
<dbReference type="GO" id="GO:0015078">
    <property type="term" value="F:proton transmembrane transporter activity"/>
    <property type="evidence" value="ECO:0007669"/>
    <property type="project" value="InterPro"/>
</dbReference>
<reference evidence="15" key="2">
    <citation type="journal article" date="2011" name="Mitochondrion">
        <title>Mitogenomic analysis of Chinese snub-nosed monkeys: Evidence of positive selection in NADH dehydrogenase genes in high-altitude adaptation.</title>
        <authorList>
            <person name="Yu L."/>
            <person name="Wang X."/>
            <person name="Ting N."/>
            <person name="Zhang Y."/>
        </authorList>
    </citation>
    <scope>NUCLEOTIDE SEQUENCE</scope>
</reference>
<dbReference type="GO" id="GO:0031966">
    <property type="term" value="C:mitochondrial membrane"/>
    <property type="evidence" value="ECO:0007669"/>
    <property type="project" value="UniProtKB-SubCell"/>
</dbReference>
<keyword evidence="9 13" id="KW-0406">Ion transport</keyword>
<protein>
    <recommendedName>
        <fullName evidence="13">ATP synthase complex subunit 8</fullName>
    </recommendedName>
</protein>
<keyword evidence="11 14" id="KW-0472">Membrane</keyword>
<keyword evidence="12" id="KW-0066">ATP synthesis</keyword>
<evidence type="ECO:0000256" key="11">
    <source>
        <dbReference type="ARBA" id="ARBA00023136"/>
    </source>
</evidence>
<dbReference type="InterPro" id="IPR001421">
    <property type="entry name" value="ATP8_metazoa"/>
</dbReference>
<comment type="similarity">
    <text evidence="2 13">Belongs to the ATPase protein 8 family.</text>
</comment>
<keyword evidence="8" id="KW-0007">Acetylation</keyword>
<dbReference type="EMBL" id="JF293093">
    <property type="protein sequence ID" value="ADZ37129.1"/>
    <property type="molecule type" value="Genomic_DNA"/>
</dbReference>
<dbReference type="Pfam" id="PF00895">
    <property type="entry name" value="ATP-synt_8"/>
    <property type="match status" value="1"/>
</dbReference>
<evidence type="ECO:0000256" key="1">
    <source>
        <dbReference type="ARBA" id="ARBA00004304"/>
    </source>
</evidence>
<dbReference type="InterPro" id="IPR039017">
    <property type="entry name" value="ATP8_mammal"/>
</dbReference>
<keyword evidence="7 14" id="KW-1133">Transmembrane helix</keyword>
<evidence type="ECO:0000256" key="6">
    <source>
        <dbReference type="ARBA" id="ARBA00022781"/>
    </source>
</evidence>
<dbReference type="PANTHER" id="PTHR13722">
    <property type="entry name" value="ATP SYNTHASE PROTEIN 8"/>
    <property type="match status" value="1"/>
</dbReference>
<dbReference type="CTD" id="4509"/>
<feature type="transmembrane region" description="Helical" evidence="14">
    <location>
        <begin position="6"/>
        <end position="24"/>
    </location>
</feature>
<gene>
    <name evidence="16" type="primary">ATP8</name>
</gene>
<keyword evidence="3 13" id="KW-0813">Transport</keyword>
<dbReference type="GeneID" id="10549357"/>
<reference evidence="16" key="1">
    <citation type="journal article" date="2011" name="BMC Evol. Biol.">
        <title>Nuclear versus Mitochondrial DNA: Evidence for Hybridization in Colobine Monkeys.</title>
        <authorList>
            <person name="Roos C."/>
            <person name="Zinner D."/>
            <person name="Kubatko L.S."/>
            <person name="Schwarz C."/>
            <person name="Yang M."/>
            <person name="Meyer D."/>
            <person name="Nash S.D."/>
            <person name="Xing J."/>
            <person name="Batzer M.A."/>
            <person name="Brameier M."/>
            <person name="Leendertz F.H."/>
            <person name="Ziegler T."/>
            <person name="Perwitasari-Farajallah D."/>
            <person name="Nadler T."/>
            <person name="Walter L."/>
            <person name="Osterholz M."/>
        </authorList>
    </citation>
    <scope>NUCLEOTIDE SEQUENCE</scope>
</reference>
<evidence type="ECO:0000256" key="4">
    <source>
        <dbReference type="ARBA" id="ARBA00022547"/>
    </source>
</evidence>
<evidence type="ECO:0000256" key="3">
    <source>
        <dbReference type="ARBA" id="ARBA00022448"/>
    </source>
</evidence>
<evidence type="ECO:0000256" key="10">
    <source>
        <dbReference type="ARBA" id="ARBA00023128"/>
    </source>
</evidence>
<dbReference type="RefSeq" id="YP_004425115.1">
    <property type="nucleotide sequence ID" value="NC_015485.1"/>
</dbReference>
<evidence type="ECO:0000256" key="2">
    <source>
        <dbReference type="ARBA" id="ARBA00008892"/>
    </source>
</evidence>